<keyword evidence="7" id="KW-0805">Transcription regulation</keyword>
<dbReference type="EMBL" id="JAPTMU010000006">
    <property type="protein sequence ID" value="KAJ4941784.1"/>
    <property type="molecule type" value="Genomic_DNA"/>
</dbReference>
<sequence>MGQNLQPGAKERIRARFIGPSTVFGSSSKLANVEQWRCVTILRNHTGDVMDVAWSPHDVWLASCSVDNTIVIWNARKFPEMVTCLRGHTGLVKGLTWDPVGKYIASQADDHSLRVWRTMDWQMEANVTKPFSECGGTTHVLRLSWSPDGQYLVSAHAMNNSGPTAQIVERDGWKTNMDFVGHRKAVTVVKFNPKIFKKKQKNGSAQKPGCPYCCCAVGSKDRSLSVWLTSLKRPLVVIHDLTLTGLGMLVCSMDGTVAYLDFSLDELGDPLNEEEKNSIHQNIYGKSLAITSTEAQLSTTIIENPEMLKYQQERQNSIQANSGLGSAGPESSAPKLNSMMNGESLEDIRKTLLKKQVETRTADGRRRITPLCIAQLDTGDFSPALFNSAPILPSGSSMSNQLTSQLSSDSSPGQASSLGLRPIHDPMLTSPPPNSATKGLEDGLKSSLLLTSASKIEPMKALDSRFTERSKATTGVTAVISSISGLMPLDSRPKDGLSSLKDLKSKDDTSSDSEDKMASINKNLMLGKRKPELLIDAGEVVEKRKKGRPRKDKMAAPTAQPFTQMTPTAEREPSRVAAPPAPVAALKLPTPSIKKTFSLQVSMEPSMFLEVENEVSVVAGSKLSQLRCSRDGRDWNTLLPSSVITAAGSSDILAVACQDRMLSVFSSCGRRLLPAIQLATPVSALHCSAHFVMALTAGAALSVWDVHKQKALVKNESLLSILPGADTTVSQSLLTQQGVPVVGLSNGKSYCFSSSLETWTLIADKGDSMVQCADFRSCLPTQDGPVSSGPLAVMQGRNLNAGRLASRLSSTPHHLQQSMTLAFLENQLASALTLQSAQEYRYWLLIYTRFLVNEGSEFRLRELCKELLGPVHKSAATAWEPTTLGLRKRELLREVLPVIVENLRFQRLFTEYQDQLELLQVTVRDSELKRCEEDQRVCVTDLRHCGSPTPSSIQKTLNMSCYYQISHRSMTCELKQDSDSHIEPDVSLLFSSVHTIISCQGIFTPAAVLSVTARIKNYMMIKEIWTRPHTVFLNDSIKPSPPVLTVLGSTEDSVVVSWRSSSYGSCRLRYRTNDTHIWTLAPDSVPSHQDQTLNYRMKDLLTFTFYQAGVACREEPGFWSDWSSDVSARTLERALSRPPDVCYRVEETLKDSDGSYLLYLMWKHLDLPGTRVRIHGYQVSYKLVKNQQAQDRFTQNVTGSMALLVVKEGNYRVTVSAFNTAGYGPAAHLSTDTQRQNALPPVSSLWVSSSLPVMKGLLVQWENPKVLPSVPPVSHLAIHWRSETRPSTSRGTTVGNFTTSTVIQDVNPEDSYLITVFPVYNQQCGSPQSLPASLQQGALVEAVQLKVVGVTKTTVKVEWVWQRKAGTVTENRYRVMLRRDSERQTLSLWPDQWQLTFINLKPNTEYSLLLLVDNATRNIIPVKTNVDEVPAAATATPLLLLALTVFIISILSRTVYKSYFFPPTPSPRGSTTGQWLMDPNHHKTAERNILHIEDFQVMDVLGENGLIMIGPNFKSSYEEDLNENNSPLSISQLGTKPSALEVDTDYIPDAPVTTEHPLIPLQFYEADYGLNYRKCDRVFTSEERREADASQLSQKNEANVCFPEVEHRPDDFSERAHQTEAALKFNFLELMANSCVNQITCEADYMVNSSFLGKTDVWPDYTENCCLTSKTADED</sequence>
<dbReference type="PANTHER" id="PTHR13831:SF0">
    <property type="entry name" value="PROTEIN HIRA"/>
    <property type="match status" value="1"/>
</dbReference>
<keyword evidence="4 10" id="KW-0853">WD repeat</keyword>
<dbReference type="GO" id="GO:0006351">
    <property type="term" value="P:DNA-templated transcription"/>
    <property type="evidence" value="ECO:0007669"/>
    <property type="project" value="InterPro"/>
</dbReference>
<evidence type="ECO:0000256" key="8">
    <source>
        <dbReference type="ARBA" id="ARBA00023163"/>
    </source>
</evidence>
<keyword evidence="8" id="KW-0804">Transcription</keyword>
<dbReference type="SUPFAM" id="SSF49265">
    <property type="entry name" value="Fibronectin type III"/>
    <property type="match status" value="2"/>
</dbReference>
<dbReference type="InterPro" id="IPR036116">
    <property type="entry name" value="FN3_sf"/>
</dbReference>
<dbReference type="SMART" id="SM00060">
    <property type="entry name" value="FN3"/>
    <property type="match status" value="4"/>
</dbReference>
<dbReference type="SMART" id="SM00320">
    <property type="entry name" value="WD40"/>
    <property type="match status" value="5"/>
</dbReference>
<dbReference type="InterPro" id="IPR013783">
    <property type="entry name" value="Ig-like_fold"/>
</dbReference>
<dbReference type="GO" id="GO:0006338">
    <property type="term" value="P:chromatin remodeling"/>
    <property type="evidence" value="ECO:0007669"/>
    <property type="project" value="InterPro"/>
</dbReference>
<reference evidence="13" key="1">
    <citation type="submission" date="2022-11" db="EMBL/GenBank/DDBJ databases">
        <title>Chromosome-level genome of Pogonophryne albipinna.</title>
        <authorList>
            <person name="Jo E."/>
        </authorList>
    </citation>
    <scope>NUCLEOTIDE SEQUENCE</scope>
    <source>
        <strain evidence="13">SGF0006</strain>
        <tissue evidence="13">Muscle</tissue>
    </source>
</reference>
<evidence type="ECO:0000313" key="13">
    <source>
        <dbReference type="EMBL" id="KAJ4941784.1"/>
    </source>
</evidence>
<evidence type="ECO:0000256" key="6">
    <source>
        <dbReference type="ARBA" id="ARBA00022853"/>
    </source>
</evidence>
<dbReference type="InterPro" id="IPR015943">
    <property type="entry name" value="WD40/YVTN_repeat-like_dom_sf"/>
</dbReference>
<comment type="similarity">
    <text evidence="2">Belongs to the WD repeat HIR1 family.</text>
</comment>
<dbReference type="InterPro" id="IPR001680">
    <property type="entry name" value="WD40_rpt"/>
</dbReference>
<keyword evidence="9" id="KW-0539">Nucleus</keyword>
<dbReference type="InterPro" id="IPR031120">
    <property type="entry name" value="HIR1-like"/>
</dbReference>
<dbReference type="InterPro" id="IPR055410">
    <property type="entry name" value="Beta-prop_CAF1B_HIR1"/>
</dbReference>
<dbReference type="Gene3D" id="2.130.10.10">
    <property type="entry name" value="YVTN repeat-like/Quinoprotein amine dehydrogenase"/>
    <property type="match status" value="2"/>
</dbReference>
<feature type="repeat" description="WD" evidence="10">
    <location>
        <begin position="42"/>
        <end position="83"/>
    </location>
</feature>
<evidence type="ECO:0000256" key="5">
    <source>
        <dbReference type="ARBA" id="ARBA00022737"/>
    </source>
</evidence>
<evidence type="ECO:0000256" key="3">
    <source>
        <dbReference type="ARBA" id="ARBA00021597"/>
    </source>
</evidence>
<evidence type="ECO:0000256" key="4">
    <source>
        <dbReference type="ARBA" id="ARBA00022574"/>
    </source>
</evidence>
<dbReference type="FunFam" id="2.130.10.10:FF:000075">
    <property type="entry name" value="Protein HIRA"/>
    <property type="match status" value="1"/>
</dbReference>
<dbReference type="GO" id="GO:0005634">
    <property type="term" value="C:nucleus"/>
    <property type="evidence" value="ECO:0007669"/>
    <property type="project" value="UniProtKB-SubCell"/>
</dbReference>
<keyword evidence="6" id="KW-0156">Chromatin regulator</keyword>
<dbReference type="SUPFAM" id="SSF50978">
    <property type="entry name" value="WD40 repeat-like"/>
    <property type="match status" value="1"/>
</dbReference>
<evidence type="ECO:0000313" key="14">
    <source>
        <dbReference type="Proteomes" id="UP001219934"/>
    </source>
</evidence>
<dbReference type="InterPro" id="IPR011494">
    <property type="entry name" value="HIRA-like_C"/>
</dbReference>
<feature type="compositionally biased region" description="Basic and acidic residues" evidence="11">
    <location>
        <begin position="491"/>
        <end position="516"/>
    </location>
</feature>
<accession>A0AAD6FP87</accession>
<dbReference type="PROSITE" id="PS50082">
    <property type="entry name" value="WD_REPEATS_2"/>
    <property type="match status" value="2"/>
</dbReference>
<dbReference type="PROSITE" id="PS50853">
    <property type="entry name" value="FN3"/>
    <property type="match status" value="2"/>
</dbReference>
<dbReference type="CDD" id="cd00063">
    <property type="entry name" value="FN3"/>
    <property type="match status" value="1"/>
</dbReference>
<feature type="region of interest" description="Disordered" evidence="11">
    <location>
        <begin position="396"/>
        <end position="441"/>
    </location>
</feature>
<evidence type="ECO:0000256" key="10">
    <source>
        <dbReference type="PROSITE-ProRule" id="PRU00221"/>
    </source>
</evidence>
<dbReference type="InterPro" id="IPR036322">
    <property type="entry name" value="WD40_repeat_dom_sf"/>
</dbReference>
<dbReference type="Gene3D" id="2.60.40.10">
    <property type="entry name" value="Immunoglobulins"/>
    <property type="match status" value="4"/>
</dbReference>
<dbReference type="Proteomes" id="UP001219934">
    <property type="component" value="Unassembled WGS sequence"/>
</dbReference>
<evidence type="ECO:0000256" key="9">
    <source>
        <dbReference type="ARBA" id="ARBA00023242"/>
    </source>
</evidence>
<dbReference type="GO" id="GO:0031491">
    <property type="term" value="F:nucleosome binding"/>
    <property type="evidence" value="ECO:0007669"/>
    <property type="project" value="TreeGrafter"/>
</dbReference>
<dbReference type="InterPro" id="IPR003961">
    <property type="entry name" value="FN3_dom"/>
</dbReference>
<keyword evidence="5" id="KW-0677">Repeat</keyword>
<feature type="repeat" description="WD" evidence="10">
    <location>
        <begin position="85"/>
        <end position="116"/>
    </location>
</feature>
<evidence type="ECO:0000256" key="11">
    <source>
        <dbReference type="SAM" id="MobiDB-lite"/>
    </source>
</evidence>
<evidence type="ECO:0000256" key="1">
    <source>
        <dbReference type="ARBA" id="ARBA00004123"/>
    </source>
</evidence>
<evidence type="ECO:0000259" key="12">
    <source>
        <dbReference type="PROSITE" id="PS50853"/>
    </source>
</evidence>
<protein>
    <recommendedName>
        <fullName evidence="3">Protein HIRA</fullName>
    </recommendedName>
</protein>
<dbReference type="GO" id="GO:0000785">
    <property type="term" value="C:chromatin"/>
    <property type="evidence" value="ECO:0007669"/>
    <property type="project" value="TreeGrafter"/>
</dbReference>
<dbReference type="Pfam" id="PF07569">
    <property type="entry name" value="Hira"/>
    <property type="match status" value="1"/>
</dbReference>
<gene>
    <name evidence="13" type="ORF">JOQ06_011658</name>
</gene>
<comment type="caution">
    <text evidence="13">The sequence shown here is derived from an EMBL/GenBank/DDBJ whole genome shotgun (WGS) entry which is preliminary data.</text>
</comment>
<dbReference type="GO" id="GO:0000417">
    <property type="term" value="C:HIR complex"/>
    <property type="evidence" value="ECO:0007669"/>
    <property type="project" value="TreeGrafter"/>
</dbReference>
<evidence type="ECO:0000256" key="2">
    <source>
        <dbReference type="ARBA" id="ARBA00007306"/>
    </source>
</evidence>
<feature type="compositionally biased region" description="Polar residues" evidence="11">
    <location>
        <begin position="396"/>
        <end position="417"/>
    </location>
</feature>
<keyword evidence="14" id="KW-1185">Reference proteome</keyword>
<organism evidence="13 14">
    <name type="scientific">Pogonophryne albipinna</name>
    <dbReference type="NCBI Taxonomy" id="1090488"/>
    <lineage>
        <taxon>Eukaryota</taxon>
        <taxon>Metazoa</taxon>
        <taxon>Chordata</taxon>
        <taxon>Craniata</taxon>
        <taxon>Vertebrata</taxon>
        <taxon>Euteleostomi</taxon>
        <taxon>Actinopterygii</taxon>
        <taxon>Neopterygii</taxon>
        <taxon>Teleostei</taxon>
        <taxon>Neoteleostei</taxon>
        <taxon>Acanthomorphata</taxon>
        <taxon>Eupercaria</taxon>
        <taxon>Perciformes</taxon>
        <taxon>Notothenioidei</taxon>
        <taxon>Pogonophryne</taxon>
    </lineage>
</organism>
<comment type="subcellular location">
    <subcellularLocation>
        <location evidence="1">Nucleus</location>
    </subcellularLocation>
</comment>
<dbReference type="PROSITE" id="PS50294">
    <property type="entry name" value="WD_REPEATS_REGION"/>
    <property type="match status" value="2"/>
</dbReference>
<evidence type="ECO:0000256" key="7">
    <source>
        <dbReference type="ARBA" id="ARBA00023015"/>
    </source>
</evidence>
<dbReference type="Pfam" id="PF24105">
    <property type="entry name" value="Beta-prop_CAF1B_HIR1"/>
    <property type="match status" value="1"/>
</dbReference>
<feature type="region of interest" description="Disordered" evidence="11">
    <location>
        <begin position="486"/>
        <end position="516"/>
    </location>
</feature>
<name>A0AAD6FP87_9TELE</name>
<dbReference type="PANTHER" id="PTHR13831">
    <property type="entry name" value="MEMBER OF THE HIR1 FAMILY OF WD-REPEAT PROTEINS"/>
    <property type="match status" value="1"/>
</dbReference>
<feature type="domain" description="Fibronectin type-III" evidence="12">
    <location>
        <begin position="1038"/>
        <end position="1133"/>
    </location>
</feature>
<dbReference type="GO" id="GO:0006355">
    <property type="term" value="P:regulation of DNA-templated transcription"/>
    <property type="evidence" value="ECO:0007669"/>
    <property type="project" value="InterPro"/>
</dbReference>
<proteinExistence type="inferred from homology"/>
<feature type="domain" description="Fibronectin type-III" evidence="12">
    <location>
        <begin position="1241"/>
        <end position="1342"/>
    </location>
</feature>